<comment type="caution">
    <text evidence="1">The sequence shown here is derived from an EMBL/GenBank/DDBJ whole genome shotgun (WGS) entry which is preliminary data.</text>
</comment>
<name>A0A550JJC6_9BACT</name>
<gene>
    <name evidence="1" type="ORF">FL622_04350</name>
</gene>
<dbReference type="Pfam" id="PF12836">
    <property type="entry name" value="HHH_3"/>
    <property type="match status" value="1"/>
</dbReference>
<evidence type="ECO:0000313" key="1">
    <source>
        <dbReference type="EMBL" id="TRO83321.1"/>
    </source>
</evidence>
<organism evidence="1 2">
    <name type="scientific">Trichloromonas acetexigens</name>
    <dbReference type="NCBI Taxonomy" id="38815"/>
    <lineage>
        <taxon>Bacteria</taxon>
        <taxon>Pseudomonadati</taxon>
        <taxon>Thermodesulfobacteriota</taxon>
        <taxon>Desulfuromonadia</taxon>
        <taxon>Desulfuromonadales</taxon>
        <taxon>Trichloromonadaceae</taxon>
        <taxon>Trichloromonas</taxon>
    </lineage>
</organism>
<accession>A0A550JJC6</accession>
<dbReference type="Proteomes" id="UP000317155">
    <property type="component" value="Unassembled WGS sequence"/>
</dbReference>
<dbReference type="EMBL" id="VJVV01000002">
    <property type="protein sequence ID" value="TRO83321.1"/>
    <property type="molecule type" value="Genomic_DNA"/>
</dbReference>
<dbReference type="OrthoDB" id="5296317at2"/>
<dbReference type="RefSeq" id="WP_092056205.1">
    <property type="nucleotide sequence ID" value="NZ_FOJJ01000012.1"/>
</dbReference>
<reference evidence="1 2" key="1">
    <citation type="submission" date="2019-07" db="EMBL/GenBank/DDBJ databases">
        <title>Insights of Desulfuromonas acetexigens electromicrobiology.</title>
        <authorList>
            <person name="Katuri K."/>
            <person name="Sapireddy V."/>
            <person name="Shaw D.R."/>
            <person name="Saikaly P."/>
        </authorList>
    </citation>
    <scope>NUCLEOTIDE SEQUENCE [LARGE SCALE GENOMIC DNA]</scope>
    <source>
        <strain evidence="1 2">2873</strain>
    </source>
</reference>
<dbReference type="AlphaFoldDB" id="A0A550JJC6"/>
<protein>
    <submittedName>
        <fullName evidence="1">Helix-hairpin-helix domain-containing protein</fullName>
    </submittedName>
</protein>
<dbReference type="Gene3D" id="1.10.150.320">
    <property type="entry name" value="Photosystem II 12 kDa extrinsic protein"/>
    <property type="match status" value="1"/>
</dbReference>
<evidence type="ECO:0000313" key="2">
    <source>
        <dbReference type="Proteomes" id="UP000317155"/>
    </source>
</evidence>
<proteinExistence type="predicted"/>
<dbReference type="SUPFAM" id="SSF47781">
    <property type="entry name" value="RuvA domain 2-like"/>
    <property type="match status" value="1"/>
</dbReference>
<dbReference type="InterPro" id="IPR010994">
    <property type="entry name" value="RuvA_2-like"/>
</dbReference>
<sequence length="184" mass="20616">MNPPRGTCLLVGCLVFCLGFFCGRRIFFDEDPPAVAFSAPPTLPVWLGNGFTRPGLHQFSDASSWASVIELTDGETAREWLSLKLPSRPPQPGERLSLGLDEAEKLVLVRDWLPAEQRMALGVALHPERMSLDDWQALPGIGPRLAERIEADRQKNGDFGDFEALLRVPGVGRKSLERWRKYFE</sequence>
<keyword evidence="2" id="KW-1185">Reference proteome</keyword>